<protein>
    <recommendedName>
        <fullName evidence="1">CHK kinase-like domain-containing protein</fullName>
    </recommendedName>
</protein>
<comment type="caution">
    <text evidence="2">The sequence shown here is derived from an EMBL/GenBank/DDBJ whole genome shotgun (WGS) entry which is preliminary data.</text>
</comment>
<dbReference type="InterPro" id="IPR004119">
    <property type="entry name" value="EcKL"/>
</dbReference>
<evidence type="ECO:0000259" key="1">
    <source>
        <dbReference type="SMART" id="SM00587"/>
    </source>
</evidence>
<proteinExistence type="predicted"/>
<dbReference type="InterPro" id="IPR015897">
    <property type="entry name" value="CHK_kinase-like"/>
</dbReference>
<dbReference type="PANTHER" id="PTHR11012:SF12">
    <property type="entry name" value="CHK KINASE-LIKE DOMAIN-CONTAINING PROTEIN-RELATED"/>
    <property type="match status" value="1"/>
</dbReference>
<dbReference type="SMART" id="SM00587">
    <property type="entry name" value="CHK"/>
    <property type="match status" value="1"/>
</dbReference>
<dbReference type="PANTHER" id="PTHR11012">
    <property type="entry name" value="PROTEIN KINASE-LIKE DOMAIN-CONTAINING"/>
    <property type="match status" value="1"/>
</dbReference>
<reference evidence="2 3" key="1">
    <citation type="submission" date="2024-05" db="EMBL/GenBank/DDBJ databases">
        <title>Culex pipiens pipiens assembly and annotation.</title>
        <authorList>
            <person name="Alout H."/>
            <person name="Durand T."/>
        </authorList>
    </citation>
    <scope>NUCLEOTIDE SEQUENCE [LARGE SCALE GENOMIC DNA]</scope>
    <source>
        <strain evidence="2">HA-2024</strain>
        <tissue evidence="2">Whole body</tissue>
    </source>
</reference>
<dbReference type="Pfam" id="PF02958">
    <property type="entry name" value="EcKL"/>
    <property type="match status" value="1"/>
</dbReference>
<evidence type="ECO:0000313" key="2">
    <source>
        <dbReference type="EMBL" id="KAL1377390.1"/>
    </source>
</evidence>
<dbReference type="SUPFAM" id="SSF56112">
    <property type="entry name" value="Protein kinase-like (PK-like)"/>
    <property type="match status" value="1"/>
</dbReference>
<name>A0ABD1CLW7_CULPP</name>
<dbReference type="Proteomes" id="UP001562425">
    <property type="component" value="Unassembled WGS sequence"/>
</dbReference>
<feature type="domain" description="CHK kinase-like" evidence="1">
    <location>
        <begin position="133"/>
        <end position="326"/>
    </location>
</feature>
<evidence type="ECO:0000313" key="3">
    <source>
        <dbReference type="Proteomes" id="UP001562425"/>
    </source>
</evidence>
<dbReference type="InterPro" id="IPR011009">
    <property type="entry name" value="Kinase-like_dom_sf"/>
</dbReference>
<keyword evidence="3" id="KW-1185">Reference proteome</keyword>
<organism evidence="2 3">
    <name type="scientific">Culex pipiens pipiens</name>
    <name type="common">Northern house mosquito</name>
    <dbReference type="NCBI Taxonomy" id="38569"/>
    <lineage>
        <taxon>Eukaryota</taxon>
        <taxon>Metazoa</taxon>
        <taxon>Ecdysozoa</taxon>
        <taxon>Arthropoda</taxon>
        <taxon>Hexapoda</taxon>
        <taxon>Insecta</taxon>
        <taxon>Pterygota</taxon>
        <taxon>Neoptera</taxon>
        <taxon>Endopterygota</taxon>
        <taxon>Diptera</taxon>
        <taxon>Nematocera</taxon>
        <taxon>Culicoidea</taxon>
        <taxon>Culicidae</taxon>
        <taxon>Culicinae</taxon>
        <taxon>Culicini</taxon>
        <taxon>Culex</taxon>
        <taxon>Culex</taxon>
    </lineage>
</organism>
<dbReference type="Gene3D" id="3.90.1200.10">
    <property type="match status" value="1"/>
</dbReference>
<dbReference type="AlphaFoldDB" id="A0ABD1CLW7"/>
<accession>A0ABD1CLW7</accession>
<gene>
    <name evidence="2" type="ORF">pipiens_016302</name>
</gene>
<dbReference type="EMBL" id="JBEHCU010011007">
    <property type="protein sequence ID" value="KAL1377390.1"/>
    <property type="molecule type" value="Genomic_DNA"/>
</dbReference>
<sequence>MPGSVSTRKDPTTWLNNEFFEKVLRQVTNDKGLVVEDFFINLHANAGEHYASTIYRAQVSYRSRGKVEPIALVIKLITSKVNQLADDSSFENELNLYKNLLNQMQNLLKKAGVEGAQLAPKLLYASTEPQPVIILEDVTSKKYELHKGLMNLENSKTIATKLAKFHAASYCALQDIESKSFGDLSAGLFQTKPNNGTKFMEENFGIFAEELAKWSGFEKYAEKIKGVLPTFLSRGAAIYNQHNNRFAVKVLNHGDFHYNNMLVRFDSDRTSVADVLLIDYQLSFVGSPAIDLFYLLYLVCDRETREKHRQELIYHYHRQLVETLAQVGHIGKVPTLFELNEDMLKCGFLEVVIAVCFIPFLFADYGTALNVFDNSQDAKQYRRQLYNRTEYRKIIEPLLPNFLHKGFLD</sequence>